<sequence length="195" mass="21627">MANTFSMLGIMNAALTAQGVEKLSSPYDGSPEALALLENWPLIIEAELEDGHYNFTRSEERLLTRIDGKFGFSDGYRIPSAGLHVRHVWTLNDSGGRCFPDWSSDDSYVYLDAADGCYAEVLISQDPALWGANFAAGVRAKLEAVLLRMDDESGTAMEQMAEASFQRARTVSSKARKRDDLHRESRIAAARFRRG</sequence>
<gene>
    <name evidence="1" type="ORF">GR170_14830</name>
</gene>
<name>A0A6L7G6U1_9RHOB</name>
<dbReference type="AlphaFoldDB" id="A0A6L7G6U1"/>
<dbReference type="EMBL" id="WUMU01000016">
    <property type="protein sequence ID" value="MXN19116.1"/>
    <property type="molecule type" value="Genomic_DNA"/>
</dbReference>
<protein>
    <submittedName>
        <fullName evidence="1">Uncharacterized protein</fullName>
    </submittedName>
</protein>
<dbReference type="Proteomes" id="UP000477911">
    <property type="component" value="Unassembled WGS sequence"/>
</dbReference>
<evidence type="ECO:0000313" key="1">
    <source>
        <dbReference type="EMBL" id="MXN19116.1"/>
    </source>
</evidence>
<dbReference type="RefSeq" id="WP_160895233.1">
    <property type="nucleotide sequence ID" value="NZ_WUMU01000016.1"/>
</dbReference>
<evidence type="ECO:0000313" key="2">
    <source>
        <dbReference type="Proteomes" id="UP000477911"/>
    </source>
</evidence>
<reference evidence="1 2" key="1">
    <citation type="submission" date="2019-12" db="EMBL/GenBank/DDBJ databases">
        <authorList>
            <person name="Li M."/>
        </authorList>
    </citation>
    <scope>NUCLEOTIDE SEQUENCE [LARGE SCALE GENOMIC DNA]</scope>
    <source>
        <strain evidence="1 2">GBMRC 2024</strain>
    </source>
</reference>
<proteinExistence type="predicted"/>
<keyword evidence="2" id="KW-1185">Reference proteome</keyword>
<comment type="caution">
    <text evidence="1">The sequence shown here is derived from an EMBL/GenBank/DDBJ whole genome shotgun (WGS) entry which is preliminary data.</text>
</comment>
<organism evidence="1 2">
    <name type="scientific">Pseudooceanicola albus</name>
    <dbReference type="NCBI Taxonomy" id="2692189"/>
    <lineage>
        <taxon>Bacteria</taxon>
        <taxon>Pseudomonadati</taxon>
        <taxon>Pseudomonadota</taxon>
        <taxon>Alphaproteobacteria</taxon>
        <taxon>Rhodobacterales</taxon>
        <taxon>Paracoccaceae</taxon>
        <taxon>Pseudooceanicola</taxon>
    </lineage>
</organism>
<accession>A0A6L7G6U1</accession>